<dbReference type="EMBL" id="JACNLL010000027">
    <property type="protein sequence ID" value="MBC8198908.1"/>
    <property type="molecule type" value="Genomic_DNA"/>
</dbReference>
<dbReference type="Proteomes" id="UP000603545">
    <property type="component" value="Unassembled WGS sequence"/>
</dbReference>
<evidence type="ECO:0000313" key="2">
    <source>
        <dbReference type="EMBL" id="MBC8198908.1"/>
    </source>
</evidence>
<dbReference type="PANTHER" id="PTHR21621:SF0">
    <property type="entry name" value="BETA-CITRYLGLUTAMATE SYNTHASE B-RELATED"/>
    <property type="match status" value="1"/>
</dbReference>
<accession>A0A8J6N471</accession>
<name>A0A8J6N471_9BACT</name>
<evidence type="ECO:0000313" key="3">
    <source>
        <dbReference type="Proteomes" id="UP000603545"/>
    </source>
</evidence>
<dbReference type="InterPro" id="IPR013651">
    <property type="entry name" value="ATP-grasp_RimK-type"/>
</dbReference>
<dbReference type="GO" id="GO:0005737">
    <property type="term" value="C:cytoplasm"/>
    <property type="evidence" value="ECO:0007669"/>
    <property type="project" value="TreeGrafter"/>
</dbReference>
<sequence length="249" mass="28904">MIIRKNRELRQQYHKLCSNDIVIGIISSKYLKQYMLIDLLERGVRCFPSPLAQVLNSSKVAQALIFKKQMLPHTCVIKRRMDLLKSINQYNKNNIGAVITKEDHLHCGFGVRRWETIESLYSFTAMSETSYPFVMQPFLENYIDVRIIIVGDYVEAYTRYNPNNFRMNIAAGGKSSPYDLDKEKEEFSRAVMKRGKFPYAHIDLMITDNNKYYLSEITLNGGIKGANIDREKLDQIKQALLEKLAMEVL</sequence>
<organism evidence="2 3">
    <name type="scientific">Candidatus Desulfaltia bathyphila</name>
    <dbReference type="NCBI Taxonomy" id="2841697"/>
    <lineage>
        <taxon>Bacteria</taxon>
        <taxon>Pseudomonadati</taxon>
        <taxon>Thermodesulfobacteriota</taxon>
        <taxon>Desulfobacteria</taxon>
        <taxon>Desulfobacterales</taxon>
        <taxon>Desulfobacterales incertae sedis</taxon>
        <taxon>Candidatus Desulfaltia</taxon>
    </lineage>
</organism>
<feature type="domain" description="ATP-grasp fold RimK-type" evidence="1">
    <location>
        <begin position="61"/>
        <end position="227"/>
    </location>
</feature>
<dbReference type="Gene3D" id="3.30.470.20">
    <property type="entry name" value="ATP-grasp fold, B domain"/>
    <property type="match status" value="1"/>
</dbReference>
<reference evidence="2 3" key="1">
    <citation type="submission" date="2020-08" db="EMBL/GenBank/DDBJ databases">
        <title>Bridging the membrane lipid divide: bacteria of the FCB group superphylum have the potential to synthesize archaeal ether lipids.</title>
        <authorList>
            <person name="Villanueva L."/>
            <person name="Von Meijenfeldt F.A.B."/>
            <person name="Westbye A.B."/>
            <person name="Yadav S."/>
            <person name="Hopmans E.C."/>
            <person name="Dutilh B.E."/>
            <person name="Sinninghe Damste J.S."/>
        </authorList>
    </citation>
    <scope>NUCLEOTIDE SEQUENCE [LARGE SCALE GENOMIC DNA]</scope>
    <source>
        <strain evidence="2">NIOZ-UU82</strain>
    </source>
</reference>
<comment type="caution">
    <text evidence="2">The sequence shown here is derived from an EMBL/GenBank/DDBJ whole genome shotgun (WGS) entry which is preliminary data.</text>
</comment>
<dbReference type="SUPFAM" id="SSF56059">
    <property type="entry name" value="Glutathione synthetase ATP-binding domain-like"/>
    <property type="match status" value="1"/>
</dbReference>
<evidence type="ECO:0000259" key="1">
    <source>
        <dbReference type="Pfam" id="PF08443"/>
    </source>
</evidence>
<dbReference type="Pfam" id="PF08443">
    <property type="entry name" value="RimK"/>
    <property type="match status" value="1"/>
</dbReference>
<protein>
    <recommendedName>
        <fullName evidence="1">ATP-grasp fold RimK-type domain-containing protein</fullName>
    </recommendedName>
</protein>
<dbReference type="GO" id="GO:0016879">
    <property type="term" value="F:ligase activity, forming carbon-nitrogen bonds"/>
    <property type="evidence" value="ECO:0007669"/>
    <property type="project" value="TreeGrafter"/>
</dbReference>
<proteinExistence type="predicted"/>
<dbReference type="AlphaFoldDB" id="A0A8J6N471"/>
<dbReference type="PANTHER" id="PTHR21621">
    <property type="entry name" value="RIBOSOMAL PROTEIN S6 MODIFICATION PROTEIN"/>
    <property type="match status" value="1"/>
</dbReference>
<gene>
    <name evidence="2" type="ORF">H8E80_02505</name>
</gene>